<protein>
    <submittedName>
        <fullName evidence="3">LysR family transcriptional regulator</fullName>
    </submittedName>
</protein>
<dbReference type="InterPro" id="IPR000847">
    <property type="entry name" value="LysR_HTH_N"/>
</dbReference>
<comment type="caution">
    <text evidence="3">The sequence shown here is derived from an EMBL/GenBank/DDBJ whole genome shotgun (WGS) entry which is preliminary data.</text>
</comment>
<gene>
    <name evidence="3" type="ORF">ACCI49_19465</name>
</gene>
<dbReference type="Proteomes" id="UP001569428">
    <property type="component" value="Unassembled WGS sequence"/>
</dbReference>
<comment type="similarity">
    <text evidence="1">Belongs to the LysR transcriptional regulatory family.</text>
</comment>
<dbReference type="Pfam" id="PF00126">
    <property type="entry name" value="HTH_1"/>
    <property type="match status" value="1"/>
</dbReference>
<dbReference type="RefSeq" id="WP_371840834.1">
    <property type="nucleotide sequence ID" value="NZ_JBGMEK010000070.1"/>
</dbReference>
<evidence type="ECO:0000256" key="1">
    <source>
        <dbReference type="ARBA" id="ARBA00009437"/>
    </source>
</evidence>
<dbReference type="Gene3D" id="1.10.10.10">
    <property type="entry name" value="Winged helix-like DNA-binding domain superfamily/Winged helix DNA-binding domain"/>
    <property type="match status" value="1"/>
</dbReference>
<evidence type="ECO:0000259" key="2">
    <source>
        <dbReference type="PROSITE" id="PS50931"/>
    </source>
</evidence>
<name>A0ABV4P512_9GAMM</name>
<evidence type="ECO:0000313" key="3">
    <source>
        <dbReference type="EMBL" id="MFA0813084.1"/>
    </source>
</evidence>
<accession>A0ABV4P512</accession>
<dbReference type="InterPro" id="IPR036390">
    <property type="entry name" value="WH_DNA-bd_sf"/>
</dbReference>
<organism evidence="3 4">
    <name type="scientific">Microbulbifer epialgicus</name>
    <dbReference type="NCBI Taxonomy" id="393907"/>
    <lineage>
        <taxon>Bacteria</taxon>
        <taxon>Pseudomonadati</taxon>
        <taxon>Pseudomonadota</taxon>
        <taxon>Gammaproteobacteria</taxon>
        <taxon>Cellvibrionales</taxon>
        <taxon>Microbulbiferaceae</taxon>
        <taxon>Microbulbifer</taxon>
    </lineage>
</organism>
<dbReference type="EMBL" id="JBGMEK010000070">
    <property type="protein sequence ID" value="MFA0813084.1"/>
    <property type="molecule type" value="Genomic_DNA"/>
</dbReference>
<sequence>MDRRDLYELLIFQEVAEAGSFTRAAARMGRAQSGVSQSVAALEARLGVPLLVRSTRSARLTDEGRTLLEQVDPLYARSQTAWNAPKLDVKTLAVCYESQQWSTQLERYYYRCSLHFWIDTRM</sequence>
<dbReference type="PROSITE" id="PS50931">
    <property type="entry name" value="HTH_LYSR"/>
    <property type="match status" value="1"/>
</dbReference>
<proteinExistence type="inferred from homology"/>
<dbReference type="PANTHER" id="PTHR30537">
    <property type="entry name" value="HTH-TYPE TRANSCRIPTIONAL REGULATOR"/>
    <property type="match status" value="1"/>
</dbReference>
<reference evidence="3 4" key="1">
    <citation type="submission" date="2024-08" db="EMBL/GenBank/DDBJ databases">
        <authorList>
            <person name="Ishaq N."/>
        </authorList>
    </citation>
    <scope>NUCLEOTIDE SEQUENCE [LARGE SCALE GENOMIC DNA]</scope>
    <source>
        <strain evidence="3 4">DSM 18651</strain>
    </source>
</reference>
<keyword evidence="4" id="KW-1185">Reference proteome</keyword>
<dbReference type="SUPFAM" id="SSF46785">
    <property type="entry name" value="Winged helix' DNA-binding domain"/>
    <property type="match status" value="1"/>
</dbReference>
<dbReference type="InterPro" id="IPR058163">
    <property type="entry name" value="LysR-type_TF_proteobact-type"/>
</dbReference>
<dbReference type="InterPro" id="IPR036388">
    <property type="entry name" value="WH-like_DNA-bd_sf"/>
</dbReference>
<dbReference type="PRINTS" id="PR00039">
    <property type="entry name" value="HTHLYSR"/>
</dbReference>
<feature type="domain" description="HTH lysR-type" evidence="2">
    <location>
        <begin position="1"/>
        <end position="61"/>
    </location>
</feature>
<evidence type="ECO:0000313" key="4">
    <source>
        <dbReference type="Proteomes" id="UP001569428"/>
    </source>
</evidence>
<dbReference type="PANTHER" id="PTHR30537:SF1">
    <property type="entry name" value="HTH-TYPE TRANSCRIPTIONAL REGULATOR PGRR"/>
    <property type="match status" value="1"/>
</dbReference>